<keyword evidence="3" id="KW-1185">Reference proteome</keyword>
<organism evidence="2 3">
    <name type="scientific">Hyaloperonospora brassicae</name>
    <name type="common">Brassica downy mildew</name>
    <name type="synonym">Peronospora brassicae</name>
    <dbReference type="NCBI Taxonomy" id="162125"/>
    <lineage>
        <taxon>Eukaryota</taxon>
        <taxon>Sar</taxon>
        <taxon>Stramenopiles</taxon>
        <taxon>Oomycota</taxon>
        <taxon>Peronosporomycetes</taxon>
        <taxon>Peronosporales</taxon>
        <taxon>Peronosporaceae</taxon>
        <taxon>Hyaloperonospora</taxon>
    </lineage>
</organism>
<keyword evidence="1" id="KW-0732">Signal</keyword>
<evidence type="ECO:0000313" key="2">
    <source>
        <dbReference type="EMBL" id="CAI5723333.1"/>
    </source>
</evidence>
<dbReference type="EMBL" id="CANTFL010000478">
    <property type="protein sequence ID" value="CAI5723333.1"/>
    <property type="molecule type" value="Genomic_DNA"/>
</dbReference>
<feature type="signal peptide" evidence="1">
    <location>
        <begin position="1"/>
        <end position="23"/>
    </location>
</feature>
<accession>A0AAV0TMV5</accession>
<proteinExistence type="predicted"/>
<comment type="caution">
    <text evidence="2">The sequence shown here is derived from an EMBL/GenBank/DDBJ whole genome shotgun (WGS) entry which is preliminary data.</text>
</comment>
<name>A0AAV0TMV5_HYABA</name>
<evidence type="ECO:0000313" key="3">
    <source>
        <dbReference type="Proteomes" id="UP001162031"/>
    </source>
</evidence>
<gene>
    <name evidence="2" type="ORF">HBR001_LOCUS3092</name>
</gene>
<reference evidence="2" key="1">
    <citation type="submission" date="2022-12" db="EMBL/GenBank/DDBJ databases">
        <authorList>
            <person name="Webb A."/>
        </authorList>
    </citation>
    <scope>NUCLEOTIDE SEQUENCE</scope>
    <source>
        <strain evidence="2">Hp1</strain>
    </source>
</reference>
<dbReference type="Proteomes" id="UP001162031">
    <property type="component" value="Unassembled WGS sequence"/>
</dbReference>
<feature type="chain" id="PRO_5043314583" description="RxLR effector candidate protein" evidence="1">
    <location>
        <begin position="24"/>
        <end position="373"/>
    </location>
</feature>
<evidence type="ECO:0000256" key="1">
    <source>
        <dbReference type="SAM" id="SignalP"/>
    </source>
</evidence>
<protein>
    <recommendedName>
        <fullName evidence="4">RxLR effector candidate protein</fullName>
    </recommendedName>
</protein>
<sequence length="373" mass="43123">MRARRLAFLIFVFVADISLDVAAIDLSSTPRLKATTPLARKVTNLYNAAMNNHTVAEQDNEERGRWTPNIFRGWFGSKTSDSALRYTQLPATLESAEHAKFTEWVKKYGIREEESGKGVAQNSRLLDDDDDAQVAVTMRLVENSLVDMKNNKASTDVQLRFFEWLRERPATERHAHNFLRLYCKENVVATQEIFKMWREKGVHPDKLFDIVRPWDNGIELWLSYTKQFLVSYEDVKTYVVRVADDIVKTCPNDKLLDYAHEFEEVHNKYLVDFAWAMQKRFFGRMIDEGVKPSKVGWKFLSGGGIMPSESDAKFRIFRKYTEQFAADKDAKHAADEDTGHATAERIRYVDIARDCFKPNTLKALRDGVKEVEL</sequence>
<dbReference type="AlphaFoldDB" id="A0AAV0TMV5"/>
<evidence type="ECO:0008006" key="4">
    <source>
        <dbReference type="Google" id="ProtNLM"/>
    </source>
</evidence>